<dbReference type="InterPro" id="IPR015422">
    <property type="entry name" value="PyrdxlP-dep_Trfase_small"/>
</dbReference>
<keyword evidence="2" id="KW-0808">Transferase</keyword>
<evidence type="ECO:0000313" key="2">
    <source>
        <dbReference type="EMBL" id="AXB48880.1"/>
    </source>
</evidence>
<keyword evidence="3" id="KW-1185">Reference proteome</keyword>
<reference evidence="2 3" key="1">
    <citation type="submission" date="2016-04" db="EMBL/GenBank/DDBJ databases">
        <title>Complete genome sequence and analysis of deep-sea sediment isolate, Amycolatopsis sp. WP1.</title>
        <authorList>
            <person name="Wang H."/>
            <person name="Chen S."/>
            <person name="Wu Q."/>
        </authorList>
    </citation>
    <scope>NUCLEOTIDE SEQUENCE [LARGE SCALE GENOMIC DNA]</scope>
    <source>
        <strain evidence="2 3">WP1</strain>
    </source>
</reference>
<name>A0A344LLF6_9PSEU</name>
<dbReference type="GO" id="GO:0017000">
    <property type="term" value="P:antibiotic biosynthetic process"/>
    <property type="evidence" value="ECO:0007669"/>
    <property type="project" value="UniProtKB-KW"/>
</dbReference>
<keyword evidence="2" id="KW-0032">Aminotransferase</keyword>
<accession>A0A344LLF6</accession>
<dbReference type="PANTHER" id="PTHR43799">
    <property type="entry name" value="AMINOTRANSFERASE, PUTATIVE-RELATED"/>
    <property type="match status" value="1"/>
</dbReference>
<dbReference type="GO" id="GO:0004069">
    <property type="term" value="F:L-aspartate:2-oxoglutarate aminotransferase activity"/>
    <property type="evidence" value="ECO:0007669"/>
    <property type="project" value="InterPro"/>
</dbReference>
<dbReference type="AlphaFoldDB" id="A0A344LLF6"/>
<dbReference type="Pfam" id="PF12897">
    <property type="entry name" value="Asp_aminotransf"/>
    <property type="match status" value="1"/>
</dbReference>
<proteinExistence type="predicted"/>
<dbReference type="PANTHER" id="PTHR43799:SF1">
    <property type="entry name" value="ASPARTATE AMINOTRANSFERASE"/>
    <property type="match status" value="1"/>
</dbReference>
<dbReference type="Proteomes" id="UP000250434">
    <property type="component" value="Chromosome"/>
</dbReference>
<sequence length="426" mass="45516">MADNQGENGPSPLGSTLTDVTALRAEHERLCAEGLKLDLTRGKPAPDQLDLSTALLDLPGAAGFRAADGTDTRNYGGLQGLPELRAVWSEVLGIPAAQLITGGNSSLALMHDSVVAALLNGTTDGPAWAGQRIKFLCPVPGYDRHFAICEQFGIEMIPVAMDDNGPDVAEVKRLVAEDAQIKGMWCVPKYSNPTGVSYSAEVVAELASMPAAAPDFRLFWDNAYAVHHLTDTEVEIADVLRLAAEAGHPDRPFVYASTSKITLAGSGVSFFGGSEANVQWLLAHLSKRTIGPDKINELRHVRFLPDAKSVAEHMRRHREIIQPKFDLVLSILDTELGAVDGVSWTKPEGGYFISLDVPDGTAKRVVELAGQAGVKLTPAGATFPLGDDPRDRNIRLAPTFPKIEEVEAATRALAVCVRLAVSESAA</sequence>
<dbReference type="RefSeq" id="WP_205215545.1">
    <property type="nucleotide sequence ID" value="NZ_CP015163.1"/>
</dbReference>
<dbReference type="InterPro" id="IPR024551">
    <property type="entry name" value="AspAT_Ic"/>
</dbReference>
<dbReference type="CDD" id="cd00609">
    <property type="entry name" value="AAT_like"/>
    <property type="match status" value="1"/>
</dbReference>
<dbReference type="SUPFAM" id="SSF53383">
    <property type="entry name" value="PLP-dependent transferases"/>
    <property type="match status" value="1"/>
</dbReference>
<organism evidence="2 3">
    <name type="scientific">Amycolatopsis albispora</name>
    <dbReference type="NCBI Taxonomy" id="1804986"/>
    <lineage>
        <taxon>Bacteria</taxon>
        <taxon>Bacillati</taxon>
        <taxon>Actinomycetota</taxon>
        <taxon>Actinomycetes</taxon>
        <taxon>Pseudonocardiales</taxon>
        <taxon>Pseudonocardiaceae</taxon>
        <taxon>Amycolatopsis</taxon>
    </lineage>
</organism>
<dbReference type="InterPro" id="IPR015421">
    <property type="entry name" value="PyrdxlP-dep_Trfase_major"/>
</dbReference>
<dbReference type="Gene3D" id="3.90.1150.10">
    <property type="entry name" value="Aspartate Aminotransferase, domain 1"/>
    <property type="match status" value="1"/>
</dbReference>
<protein>
    <submittedName>
        <fullName evidence="2">Aminotransferase</fullName>
    </submittedName>
</protein>
<dbReference type="EMBL" id="CP015163">
    <property type="protein sequence ID" value="AXB48880.1"/>
    <property type="molecule type" value="Genomic_DNA"/>
</dbReference>
<keyword evidence="1" id="KW-0045">Antibiotic biosynthesis</keyword>
<dbReference type="KEGG" id="aab:A4R43_29000"/>
<evidence type="ECO:0000256" key="1">
    <source>
        <dbReference type="ARBA" id="ARBA00023194"/>
    </source>
</evidence>
<evidence type="ECO:0000313" key="3">
    <source>
        <dbReference type="Proteomes" id="UP000250434"/>
    </source>
</evidence>
<dbReference type="Gene3D" id="3.40.640.10">
    <property type="entry name" value="Type I PLP-dependent aspartate aminotransferase-like (Major domain)"/>
    <property type="match status" value="1"/>
</dbReference>
<dbReference type="InterPro" id="IPR015424">
    <property type="entry name" value="PyrdxlP-dep_Trfase"/>
</dbReference>
<gene>
    <name evidence="2" type="ORF">A4R43_29000</name>
</gene>